<name>A0ABU1EFX4_9CLOT</name>
<dbReference type="Proteomes" id="UP001256646">
    <property type="component" value="Unassembled WGS sequence"/>
</dbReference>
<dbReference type="EMBL" id="JAVJAN010000016">
    <property type="protein sequence ID" value="MDR5587286.1"/>
    <property type="molecule type" value="Genomic_DNA"/>
</dbReference>
<proteinExistence type="predicted"/>
<gene>
    <name evidence="1" type="ORF">RGC78_07355</name>
</gene>
<organism evidence="1 2">
    <name type="scientific">Clostridium aquiflavi</name>
    <dbReference type="NCBI Taxonomy" id="3073603"/>
    <lineage>
        <taxon>Bacteria</taxon>
        <taxon>Bacillati</taxon>
        <taxon>Bacillota</taxon>
        <taxon>Clostridia</taxon>
        <taxon>Eubacteriales</taxon>
        <taxon>Clostridiaceae</taxon>
        <taxon>Clostridium</taxon>
    </lineage>
</organism>
<protein>
    <submittedName>
        <fullName evidence="1">Uncharacterized protein</fullName>
    </submittedName>
</protein>
<sequence length="41" mass="4912">MANNTKKLYRYMYLREAITMVVNDIELFYSLISNEICSNFV</sequence>
<evidence type="ECO:0000313" key="2">
    <source>
        <dbReference type="Proteomes" id="UP001256646"/>
    </source>
</evidence>
<reference evidence="1 2" key="1">
    <citation type="submission" date="2023-09" db="EMBL/GenBank/DDBJ databases">
        <authorList>
            <person name="Zhai L."/>
        </authorList>
    </citation>
    <scope>NUCLEOTIDE SEQUENCE [LARGE SCALE GENOMIC DNA]</scope>
    <source>
        <strain evidence="1 2">5 N-1</strain>
    </source>
</reference>
<keyword evidence="2" id="KW-1185">Reference proteome</keyword>
<accession>A0ABU1EFX4</accession>
<comment type="caution">
    <text evidence="1">The sequence shown here is derived from an EMBL/GenBank/DDBJ whole genome shotgun (WGS) entry which is preliminary data.</text>
</comment>
<evidence type="ECO:0000313" key="1">
    <source>
        <dbReference type="EMBL" id="MDR5587286.1"/>
    </source>
</evidence>